<dbReference type="OrthoDB" id="5852896at2759"/>
<dbReference type="GO" id="GO:0005829">
    <property type="term" value="C:cytosol"/>
    <property type="evidence" value="ECO:0007669"/>
    <property type="project" value="TreeGrafter"/>
</dbReference>
<accession>A0A1R4AA62</accession>
<evidence type="ECO:0000256" key="2">
    <source>
        <dbReference type="SAM" id="MobiDB-lite"/>
    </source>
</evidence>
<dbReference type="Proteomes" id="UP000002899">
    <property type="component" value="Chromosome II"/>
</dbReference>
<dbReference type="GO" id="GO:0030688">
    <property type="term" value="C:preribosome, small subunit precursor"/>
    <property type="evidence" value="ECO:0007669"/>
    <property type="project" value="TreeGrafter"/>
</dbReference>
<organism evidence="3 4">
    <name type="scientific">Babesia microti (strain RI)</name>
    <dbReference type="NCBI Taxonomy" id="1133968"/>
    <lineage>
        <taxon>Eukaryota</taxon>
        <taxon>Sar</taxon>
        <taxon>Alveolata</taxon>
        <taxon>Apicomplexa</taxon>
        <taxon>Aconoidasida</taxon>
        <taxon>Piroplasmida</taxon>
        <taxon>Babesiidae</taxon>
        <taxon>Babesia</taxon>
    </lineage>
</organism>
<protein>
    <submittedName>
        <fullName evidence="3">LTV1, protein LTV1</fullName>
    </submittedName>
</protein>
<comment type="similarity">
    <text evidence="1">Belongs to the LTV1 family.</text>
</comment>
<dbReference type="EMBL" id="FO082872">
    <property type="protein sequence ID" value="SJK85880.1"/>
    <property type="molecule type" value="Genomic_DNA"/>
</dbReference>
<evidence type="ECO:0000313" key="4">
    <source>
        <dbReference type="Proteomes" id="UP000002899"/>
    </source>
</evidence>
<name>A0A1R4AA62_BABMR</name>
<reference evidence="3 4" key="1">
    <citation type="journal article" date="2012" name="Nucleic Acids Res.">
        <title>Sequencing of the smallest Apicomplexan genome from the human pathogen Babesia microti.</title>
        <authorList>
            <person name="Cornillot E."/>
            <person name="Hadj-Kaddour K."/>
            <person name="Dassouli A."/>
            <person name="Noel B."/>
            <person name="Ranwez V."/>
            <person name="Vacherie B."/>
            <person name="Augagneur Y."/>
            <person name="Bres V."/>
            <person name="Duclos A."/>
            <person name="Randazzo S."/>
            <person name="Carcy B."/>
            <person name="Debierre-Grockiego F."/>
            <person name="Delbecq S."/>
            <person name="Moubri-Menage K."/>
            <person name="Shams-Eldin H."/>
            <person name="Usmani-Brown S."/>
            <person name="Bringaud F."/>
            <person name="Wincker P."/>
            <person name="Vivares C.P."/>
            <person name="Schwarz R.T."/>
            <person name="Schetters T.P."/>
            <person name="Krause P.J."/>
            <person name="Gorenflot A."/>
            <person name="Berry V."/>
            <person name="Barbe V."/>
            <person name="Ben Mamoun C."/>
        </authorList>
    </citation>
    <scope>NUCLEOTIDE SEQUENCE [LARGE SCALE GENOMIC DNA]</scope>
    <source>
        <strain evidence="3 4">RI</strain>
    </source>
</reference>
<dbReference type="VEuPathDB" id="PiroplasmaDB:BMR1_02g01190"/>
<dbReference type="PANTHER" id="PTHR21531:SF0">
    <property type="entry name" value="PROTEIN LTV1 HOMOLOG"/>
    <property type="match status" value="1"/>
</dbReference>
<dbReference type="PANTHER" id="PTHR21531">
    <property type="entry name" value="LOW-TEMPERATURE VIABILITY PROTEIN LTV1-RELATED"/>
    <property type="match status" value="1"/>
</dbReference>
<proteinExistence type="inferred from homology"/>
<dbReference type="GO" id="GO:0042274">
    <property type="term" value="P:ribosomal small subunit biogenesis"/>
    <property type="evidence" value="ECO:0007669"/>
    <property type="project" value="InterPro"/>
</dbReference>
<dbReference type="AlphaFoldDB" id="A0A1R4AA62"/>
<reference evidence="3 4" key="2">
    <citation type="journal article" date="2013" name="PLoS ONE">
        <title>Whole genome mapping and re-organization of the nuclear and mitochondrial genomes of Babesia microti isolates.</title>
        <authorList>
            <person name="Cornillot E."/>
            <person name="Dassouli A."/>
            <person name="Garg A."/>
            <person name="Pachikara N."/>
            <person name="Randazzo S."/>
            <person name="Depoix D."/>
            <person name="Carcy B."/>
            <person name="Delbecq S."/>
            <person name="Frutos R."/>
            <person name="Silva J.C."/>
            <person name="Sutton R."/>
            <person name="Krause P.J."/>
            <person name="Mamoun C.B."/>
        </authorList>
    </citation>
    <scope>NUCLEOTIDE SEQUENCE [LARGE SCALE GENOMIC DNA]</scope>
    <source>
        <strain evidence="3 4">RI</strain>
    </source>
</reference>
<feature type="region of interest" description="Disordered" evidence="2">
    <location>
        <begin position="345"/>
        <end position="372"/>
    </location>
</feature>
<dbReference type="GeneID" id="24424025"/>
<dbReference type="KEGG" id="bmic:BMR1_02g01190"/>
<sequence>MVSGRCKFKSPNSVSFKLVNPGSCDFENNNKLQQRVLQPNVSYNRLKSKKQEIHQESGNISAKGQLNCLNNDLNLEYVHNSDSKSPESGTISHSSNTNILDKDIIELSDCYFPLDDYDYSQHLRTIRDTNFIPFRQFVHNEFIRVNDGNINKHDNLSILDKDVEDECELEEEIDDDFVFQAAGTDNLDEIDISKIIWGESATNYSSRTPLDRNISIKIDGDEVVAQDSPSSDYSEFDRFINEYDDGGDNNAVVAKDIVPMAHNKVTDGVTLVPVDKELINKIVNMDYMSENDSNFSDKTDSNSYNDDWDCETVIISLSNLLNNPKKISQTNKLLSKESNKLSVKFDNINSKGDKSQESTQSTRGKDCDKGQMENLINELPPIVVTRRKDETPEEKKQRKCSVKQARALIRQVKKENKILYKNVKLSQQTEKARNAYDIPSGVRHYVMGGHTK</sequence>
<reference evidence="3 4" key="3">
    <citation type="journal article" date="2016" name="Sci. Rep.">
        <title>Genome-wide diversity and gene expression profiling of Babesia microti isolates identify polymorphic genes that mediate host-pathogen interactions.</title>
        <authorList>
            <person name="Silva J.C."/>
            <person name="Cornillot E."/>
            <person name="McCracken C."/>
            <person name="Usmani-Brown S."/>
            <person name="Dwivedi A."/>
            <person name="Ifeonu O.O."/>
            <person name="Crabtree J."/>
            <person name="Gotia H.T."/>
            <person name="Virji A.Z."/>
            <person name="Reynes C."/>
            <person name="Colinge J."/>
            <person name="Kumar V."/>
            <person name="Lawres L."/>
            <person name="Pazzi J.E."/>
            <person name="Pablo J.V."/>
            <person name="Hung C."/>
            <person name="Brancato J."/>
            <person name="Kumari P."/>
            <person name="Orvis J."/>
            <person name="Tretina K."/>
            <person name="Chibucos M."/>
            <person name="Ott S."/>
            <person name="Sadzewicz L."/>
            <person name="Sengamalay N."/>
            <person name="Shetty A.C."/>
            <person name="Su Q."/>
            <person name="Tallon L."/>
            <person name="Fraser C.M."/>
            <person name="Frutos R."/>
            <person name="Molina D.M."/>
            <person name="Krause P.J."/>
            <person name="Ben Mamoun C."/>
        </authorList>
    </citation>
    <scope>NUCLEOTIDE SEQUENCE [LARGE SCALE GENOMIC DNA]</scope>
    <source>
        <strain evidence="3 4">RI</strain>
    </source>
</reference>
<evidence type="ECO:0000313" key="3">
    <source>
        <dbReference type="EMBL" id="SJK85880.1"/>
    </source>
</evidence>
<dbReference type="GO" id="GO:0005634">
    <property type="term" value="C:nucleus"/>
    <property type="evidence" value="ECO:0007669"/>
    <property type="project" value="TreeGrafter"/>
</dbReference>
<dbReference type="RefSeq" id="XP_021338091.1">
    <property type="nucleotide sequence ID" value="XM_021483134.1"/>
</dbReference>
<evidence type="ECO:0000256" key="1">
    <source>
        <dbReference type="ARBA" id="ARBA00009078"/>
    </source>
</evidence>
<keyword evidence="4" id="KW-1185">Reference proteome</keyword>
<dbReference type="GO" id="GO:0000056">
    <property type="term" value="P:ribosomal small subunit export from nucleus"/>
    <property type="evidence" value="ECO:0007669"/>
    <property type="project" value="TreeGrafter"/>
</dbReference>
<dbReference type="InterPro" id="IPR007307">
    <property type="entry name" value="Ltv1"/>
</dbReference>